<sequence>MVYTDAQAWLEAHEFIECKALKGKWTKRTCLDISRGIRRTQRKYRSTHVEASPAVMSPCANCPIYATLEK</sequence>
<comment type="caution">
    <text evidence="1">The sequence shown here is derived from an EMBL/GenBank/DDBJ whole genome shotgun (WGS) entry which is preliminary data.</text>
</comment>
<accession>A0A7C4ATI3</accession>
<organism evidence="1">
    <name type="scientific">Desulfomonile tiedjei</name>
    <dbReference type="NCBI Taxonomy" id="2358"/>
    <lineage>
        <taxon>Bacteria</taxon>
        <taxon>Pseudomonadati</taxon>
        <taxon>Thermodesulfobacteriota</taxon>
        <taxon>Desulfomonilia</taxon>
        <taxon>Desulfomonilales</taxon>
        <taxon>Desulfomonilaceae</taxon>
        <taxon>Desulfomonile</taxon>
    </lineage>
</organism>
<dbReference type="EMBL" id="DTGT01000433">
    <property type="protein sequence ID" value="HGH62258.1"/>
    <property type="molecule type" value="Genomic_DNA"/>
</dbReference>
<name>A0A7C4ATI3_9BACT</name>
<protein>
    <submittedName>
        <fullName evidence="1">Uncharacterized protein</fullName>
    </submittedName>
</protein>
<gene>
    <name evidence="1" type="ORF">ENV54_13290</name>
</gene>
<dbReference type="AlphaFoldDB" id="A0A7C4ATI3"/>
<evidence type="ECO:0000313" key="1">
    <source>
        <dbReference type="EMBL" id="HGH62258.1"/>
    </source>
</evidence>
<reference evidence="1" key="1">
    <citation type="journal article" date="2020" name="mSystems">
        <title>Genome- and Community-Level Interaction Insights into Carbon Utilization and Element Cycling Functions of Hydrothermarchaeota in Hydrothermal Sediment.</title>
        <authorList>
            <person name="Zhou Z."/>
            <person name="Liu Y."/>
            <person name="Xu W."/>
            <person name="Pan J."/>
            <person name="Luo Z.H."/>
            <person name="Li M."/>
        </authorList>
    </citation>
    <scope>NUCLEOTIDE SEQUENCE [LARGE SCALE GENOMIC DNA]</scope>
    <source>
        <strain evidence="1">SpSt-769</strain>
    </source>
</reference>
<proteinExistence type="predicted"/>